<dbReference type="OrthoDB" id="2316723at2759"/>
<keyword evidence="2" id="KW-1185">Reference proteome</keyword>
<dbReference type="Proteomes" id="UP000789570">
    <property type="component" value="Unassembled WGS sequence"/>
</dbReference>
<name>A0A9N9DG66_9GLOM</name>
<comment type="caution">
    <text evidence="1">The sequence shown here is derived from an EMBL/GenBank/DDBJ whole genome shotgun (WGS) entry which is preliminary data.</text>
</comment>
<evidence type="ECO:0000313" key="2">
    <source>
        <dbReference type="Proteomes" id="UP000789570"/>
    </source>
</evidence>
<dbReference type="AlphaFoldDB" id="A0A9N9DG66"/>
<organism evidence="1 2">
    <name type="scientific">Funneliformis caledonium</name>
    <dbReference type="NCBI Taxonomy" id="1117310"/>
    <lineage>
        <taxon>Eukaryota</taxon>
        <taxon>Fungi</taxon>
        <taxon>Fungi incertae sedis</taxon>
        <taxon>Mucoromycota</taxon>
        <taxon>Glomeromycotina</taxon>
        <taxon>Glomeromycetes</taxon>
        <taxon>Glomerales</taxon>
        <taxon>Glomeraceae</taxon>
        <taxon>Funneliformis</taxon>
    </lineage>
</organism>
<protein>
    <submittedName>
        <fullName evidence="1">1723_t:CDS:1</fullName>
    </submittedName>
</protein>
<accession>A0A9N9DG66</accession>
<dbReference type="EMBL" id="CAJVPQ010003799">
    <property type="protein sequence ID" value="CAG8637622.1"/>
    <property type="molecule type" value="Genomic_DNA"/>
</dbReference>
<evidence type="ECO:0000313" key="1">
    <source>
        <dbReference type="EMBL" id="CAG8637622.1"/>
    </source>
</evidence>
<gene>
    <name evidence="1" type="ORF">FCALED_LOCUS10396</name>
</gene>
<reference evidence="1" key="1">
    <citation type="submission" date="2021-06" db="EMBL/GenBank/DDBJ databases">
        <authorList>
            <person name="Kallberg Y."/>
            <person name="Tangrot J."/>
            <person name="Rosling A."/>
        </authorList>
    </citation>
    <scope>NUCLEOTIDE SEQUENCE</scope>
    <source>
        <strain evidence="1">UK204</strain>
    </source>
</reference>
<proteinExistence type="predicted"/>
<sequence>MRKIIEFIIKHIDNNTFKFKQDIARLLQAFIMDGHLNVPQPSDPITMFNTLSNINRPRSRATHTRGVLRVTVSQIAQQIQIYDVNVISRATDMLKNAMTSNDREGFHSLSTQVNIIIDRQ</sequence>